<dbReference type="EMBL" id="CM047736">
    <property type="protein sequence ID" value="KAJ0053338.1"/>
    <property type="molecule type" value="Genomic_DNA"/>
</dbReference>
<organism evidence="1 2">
    <name type="scientific">Pistacia integerrima</name>
    <dbReference type="NCBI Taxonomy" id="434235"/>
    <lineage>
        <taxon>Eukaryota</taxon>
        <taxon>Viridiplantae</taxon>
        <taxon>Streptophyta</taxon>
        <taxon>Embryophyta</taxon>
        <taxon>Tracheophyta</taxon>
        <taxon>Spermatophyta</taxon>
        <taxon>Magnoliopsida</taxon>
        <taxon>eudicotyledons</taxon>
        <taxon>Gunneridae</taxon>
        <taxon>Pentapetalae</taxon>
        <taxon>rosids</taxon>
        <taxon>malvids</taxon>
        <taxon>Sapindales</taxon>
        <taxon>Anacardiaceae</taxon>
        <taxon>Pistacia</taxon>
    </lineage>
</organism>
<evidence type="ECO:0000313" key="1">
    <source>
        <dbReference type="EMBL" id="KAJ0053338.1"/>
    </source>
</evidence>
<keyword evidence="2" id="KW-1185">Reference proteome</keyword>
<accession>A0ACC0ZMI4</accession>
<gene>
    <name evidence="1" type="ORF">Pint_01601</name>
</gene>
<comment type="caution">
    <text evidence="1">The sequence shown here is derived from an EMBL/GenBank/DDBJ whole genome shotgun (WGS) entry which is preliminary data.</text>
</comment>
<proteinExistence type="predicted"/>
<evidence type="ECO:0000313" key="2">
    <source>
        <dbReference type="Proteomes" id="UP001163603"/>
    </source>
</evidence>
<dbReference type="Proteomes" id="UP001163603">
    <property type="component" value="Chromosome 1"/>
</dbReference>
<name>A0ACC0ZMI4_9ROSI</name>
<protein>
    <submittedName>
        <fullName evidence="1">Uncharacterized protein</fullName>
    </submittedName>
</protein>
<reference evidence="2" key="1">
    <citation type="journal article" date="2023" name="G3 (Bethesda)">
        <title>Genome assembly and association tests identify interacting loci associated with vigor, precocity, and sex in interspecific pistachio rootstocks.</title>
        <authorList>
            <person name="Palmer W."/>
            <person name="Jacygrad E."/>
            <person name="Sagayaradj S."/>
            <person name="Cavanaugh K."/>
            <person name="Han R."/>
            <person name="Bertier L."/>
            <person name="Beede B."/>
            <person name="Kafkas S."/>
            <person name="Golino D."/>
            <person name="Preece J."/>
            <person name="Michelmore R."/>
        </authorList>
    </citation>
    <scope>NUCLEOTIDE SEQUENCE [LARGE SCALE GENOMIC DNA]</scope>
</reference>
<sequence>MTRRTSLPLEVLAAWLVLVGTVLLVALEVELVQLEVSPADLVVQLG</sequence>